<keyword evidence="3" id="KW-0540">Nuclease</keyword>
<accession>A0ABP4NQ00</accession>
<organism evidence="3 4">
    <name type="scientific">Kribbella hippodromi</name>
    <dbReference type="NCBI Taxonomy" id="434347"/>
    <lineage>
        <taxon>Bacteria</taxon>
        <taxon>Bacillati</taxon>
        <taxon>Actinomycetota</taxon>
        <taxon>Actinomycetes</taxon>
        <taxon>Propionibacteriales</taxon>
        <taxon>Kribbellaceae</taxon>
        <taxon>Kribbella</taxon>
    </lineage>
</organism>
<evidence type="ECO:0000259" key="2">
    <source>
        <dbReference type="Pfam" id="PF07510"/>
    </source>
</evidence>
<dbReference type="Proteomes" id="UP001501705">
    <property type="component" value="Unassembled WGS sequence"/>
</dbReference>
<feature type="signal peptide" evidence="1">
    <location>
        <begin position="1"/>
        <end position="43"/>
    </location>
</feature>
<sequence>MPRITTRITTHVTVRITTRMTALATALAAIATTWTLSAAPALASPPTPPSATTAATQLASLTVKTEGSTTGYSRDKFPHWINQSGTCDTREEVLKRDGTGVTVDSSCQPTAGRWYSVYDATYINDSSGVDIDHIVPLAEAWKSGASGWTQAKRQEFANNLTISQLIAVSASSNRSKGDRDPSEWKPTNTSVHCVYAREWIWVKYTYKLSLQSAEKTALQQMLATC</sequence>
<dbReference type="RefSeq" id="WP_344233383.1">
    <property type="nucleotide sequence ID" value="NZ_BAAAPH010000006.1"/>
</dbReference>
<reference evidence="4" key="1">
    <citation type="journal article" date="2019" name="Int. J. Syst. Evol. Microbiol.">
        <title>The Global Catalogue of Microorganisms (GCM) 10K type strain sequencing project: providing services to taxonomists for standard genome sequencing and annotation.</title>
        <authorList>
            <consortium name="The Broad Institute Genomics Platform"/>
            <consortium name="The Broad Institute Genome Sequencing Center for Infectious Disease"/>
            <person name="Wu L."/>
            <person name="Ma J."/>
        </authorList>
    </citation>
    <scope>NUCLEOTIDE SEQUENCE [LARGE SCALE GENOMIC DNA]</scope>
    <source>
        <strain evidence="4">JCM 15572</strain>
    </source>
</reference>
<evidence type="ECO:0000313" key="4">
    <source>
        <dbReference type="Proteomes" id="UP001501705"/>
    </source>
</evidence>
<evidence type="ECO:0000256" key="1">
    <source>
        <dbReference type="SAM" id="SignalP"/>
    </source>
</evidence>
<keyword evidence="4" id="KW-1185">Reference proteome</keyword>
<keyword evidence="1" id="KW-0732">Signal</keyword>
<comment type="caution">
    <text evidence="3">The sequence shown here is derived from an EMBL/GenBank/DDBJ whole genome shotgun (WGS) entry which is preliminary data.</text>
</comment>
<proteinExistence type="predicted"/>
<dbReference type="PANTHER" id="PTHR24094:SF15">
    <property type="entry name" value="AMP-DEPENDENT SYNTHETASE_LIGASE DOMAIN-CONTAINING PROTEIN-RELATED"/>
    <property type="match status" value="1"/>
</dbReference>
<gene>
    <name evidence="3" type="ORF">GCM10009804_22740</name>
</gene>
<feature type="chain" id="PRO_5045316641" evidence="1">
    <location>
        <begin position="44"/>
        <end position="225"/>
    </location>
</feature>
<feature type="domain" description="GmrSD restriction endonucleases C-terminal" evidence="2">
    <location>
        <begin position="117"/>
        <end position="220"/>
    </location>
</feature>
<protein>
    <submittedName>
        <fullName evidence="3">HNH endonuclease family protein</fullName>
    </submittedName>
</protein>
<dbReference type="PANTHER" id="PTHR24094">
    <property type="entry name" value="SECRETED PROTEIN"/>
    <property type="match status" value="1"/>
</dbReference>
<dbReference type="EMBL" id="BAAAPH010000006">
    <property type="protein sequence ID" value="GAA1565509.1"/>
    <property type="molecule type" value="Genomic_DNA"/>
</dbReference>
<keyword evidence="3" id="KW-0378">Hydrolase</keyword>
<dbReference type="InterPro" id="IPR011089">
    <property type="entry name" value="GmrSD_C"/>
</dbReference>
<evidence type="ECO:0000313" key="3">
    <source>
        <dbReference type="EMBL" id="GAA1565509.1"/>
    </source>
</evidence>
<dbReference type="Pfam" id="PF07510">
    <property type="entry name" value="GmrSD_C"/>
    <property type="match status" value="1"/>
</dbReference>
<dbReference type="GO" id="GO:0004519">
    <property type="term" value="F:endonuclease activity"/>
    <property type="evidence" value="ECO:0007669"/>
    <property type="project" value="UniProtKB-KW"/>
</dbReference>
<name>A0ABP4NQ00_9ACTN</name>
<keyword evidence="3" id="KW-0255">Endonuclease</keyword>